<feature type="transmembrane region" description="Helical" evidence="1">
    <location>
        <begin position="188"/>
        <end position="213"/>
    </location>
</feature>
<organism evidence="2 3">
    <name type="scientific">Tortispora caseinolytica NRRL Y-17796</name>
    <dbReference type="NCBI Taxonomy" id="767744"/>
    <lineage>
        <taxon>Eukaryota</taxon>
        <taxon>Fungi</taxon>
        <taxon>Dikarya</taxon>
        <taxon>Ascomycota</taxon>
        <taxon>Saccharomycotina</taxon>
        <taxon>Trigonopsidomycetes</taxon>
        <taxon>Trigonopsidales</taxon>
        <taxon>Trigonopsidaceae</taxon>
        <taxon>Tortispora</taxon>
    </lineage>
</organism>
<accession>A0A1E4TDF6</accession>
<keyword evidence="1" id="KW-0812">Transmembrane</keyword>
<feature type="transmembrane region" description="Helical" evidence="1">
    <location>
        <begin position="134"/>
        <end position="156"/>
    </location>
</feature>
<feature type="transmembrane region" description="Helical" evidence="1">
    <location>
        <begin position="225"/>
        <end position="246"/>
    </location>
</feature>
<keyword evidence="3" id="KW-1185">Reference proteome</keyword>
<name>A0A1E4TDF6_9ASCO</name>
<dbReference type="AlphaFoldDB" id="A0A1E4TDF6"/>
<keyword evidence="1" id="KW-1133">Transmembrane helix</keyword>
<sequence>MQLIGAVYHVFVFLCLGLAMYSLILAVYRCITQRKQLSTNKKTGAFLEFKCSIILSACLLILDIVPVAWTLVGPRTRCAKNASCIWEQICWVAFIAIQYVPIGLILPISIKLALINRSGISNTRYIHLVLEKYLMIPLLSFPLLLLLIWLTIAVYIPTPADDNSSSFLLPREFCLNWAGMWYFCDRGLAAIGVSILSLGIVLCLLGIILLGYIKHHENSHVAMMKMPYLLLILLLASSILYATVLLPDIATSMYRESDEIDPTFLKQIMPDESELCTPVALALYHLLVTCICQFAPQLAAPEQEQESKSRRDLLSQIQVIGPTAVPEPPVASFQSINAAPLKETFQHHSVVSSHYSIPCNANHFALRGPRLATETHIQPPSVYRPPAQLQTAPRRFTKTFSQFFTDRFEALDPSPYCRTTQPLRVSRTGQSQYRM</sequence>
<keyword evidence="1" id="KW-0472">Membrane</keyword>
<dbReference type="Proteomes" id="UP000095023">
    <property type="component" value="Unassembled WGS sequence"/>
</dbReference>
<feature type="transmembrane region" description="Helical" evidence="1">
    <location>
        <begin position="6"/>
        <end position="28"/>
    </location>
</feature>
<protein>
    <submittedName>
        <fullName evidence="2">Uncharacterized protein</fullName>
    </submittedName>
</protein>
<evidence type="ECO:0000313" key="2">
    <source>
        <dbReference type="EMBL" id="ODV89795.1"/>
    </source>
</evidence>
<evidence type="ECO:0000256" key="1">
    <source>
        <dbReference type="SAM" id="Phobius"/>
    </source>
</evidence>
<gene>
    <name evidence="2" type="ORF">CANCADRAFT_4421</name>
</gene>
<proteinExistence type="predicted"/>
<evidence type="ECO:0000313" key="3">
    <source>
        <dbReference type="Proteomes" id="UP000095023"/>
    </source>
</evidence>
<feature type="transmembrane region" description="Helical" evidence="1">
    <location>
        <begin position="49"/>
        <end position="71"/>
    </location>
</feature>
<reference evidence="3" key="1">
    <citation type="submission" date="2016-02" db="EMBL/GenBank/DDBJ databases">
        <title>Comparative genomics of biotechnologically important yeasts.</title>
        <authorList>
            <consortium name="DOE Joint Genome Institute"/>
            <person name="Riley R."/>
            <person name="Haridas S."/>
            <person name="Wolfe K.H."/>
            <person name="Lopes M.R."/>
            <person name="Hittinger C.T."/>
            <person name="Goker M."/>
            <person name="Salamov A."/>
            <person name="Wisecaver J."/>
            <person name="Long T.M."/>
            <person name="Aerts A.L."/>
            <person name="Barry K."/>
            <person name="Choi C."/>
            <person name="Clum A."/>
            <person name="Coughlan A.Y."/>
            <person name="Deshpande S."/>
            <person name="Douglass A.P."/>
            <person name="Hanson S.J."/>
            <person name="Klenk H.-P."/>
            <person name="Labutti K."/>
            <person name="Lapidus A."/>
            <person name="Lindquist E."/>
            <person name="Lipzen A."/>
            <person name="Meier-Kolthoff J.P."/>
            <person name="Ohm R.A."/>
            <person name="Otillar R.P."/>
            <person name="Pangilinan J."/>
            <person name="Peng Y."/>
            <person name="Rokas A."/>
            <person name="Rosa C.A."/>
            <person name="Scheuner C."/>
            <person name="Sibirny A.A."/>
            <person name="Slot J.C."/>
            <person name="Stielow J.B."/>
            <person name="Sun H."/>
            <person name="Kurtzman C.P."/>
            <person name="Blackwell M."/>
            <person name="Jeffries T.W."/>
            <person name="Grigoriev I.V."/>
        </authorList>
    </citation>
    <scope>NUCLEOTIDE SEQUENCE [LARGE SCALE GENOMIC DNA]</scope>
    <source>
        <strain evidence="3">NRRL Y-17796</strain>
    </source>
</reference>
<feature type="transmembrane region" description="Helical" evidence="1">
    <location>
        <begin position="91"/>
        <end position="114"/>
    </location>
</feature>
<dbReference type="EMBL" id="KV453843">
    <property type="protein sequence ID" value="ODV89795.1"/>
    <property type="molecule type" value="Genomic_DNA"/>
</dbReference>